<organism evidence="6 7">
    <name type="scientific">Anaerovorax odorimutans</name>
    <dbReference type="NCBI Taxonomy" id="109327"/>
    <lineage>
        <taxon>Bacteria</taxon>
        <taxon>Bacillati</taxon>
        <taxon>Bacillota</taxon>
        <taxon>Clostridia</taxon>
        <taxon>Peptostreptococcales</taxon>
        <taxon>Anaerovoracaceae</taxon>
        <taxon>Anaerovorax</taxon>
    </lineage>
</organism>
<keyword evidence="4" id="KW-1133">Transmembrane helix</keyword>
<keyword evidence="7" id="KW-1185">Reference proteome</keyword>
<dbReference type="InterPro" id="IPR023353">
    <property type="entry name" value="LemA-like_dom_sf"/>
</dbReference>
<evidence type="ECO:0000256" key="1">
    <source>
        <dbReference type="ARBA" id="ARBA00004167"/>
    </source>
</evidence>
<sequence>MNFNLIIAIALLAAVVLIWLVLSYKGFLKLKYSVEEAFETTEVYLKRRHELIKKVTKAAKTCENCDLQLTEAISQMKNAAQKADSIEEKVSCENEISGLLGEWMEQAGASGKASKALDDTCRQLIAAEDDIEHFARFYNTLVKMLNTRVASFPSNLIAKLFHFTAKPMLDAVIGSKRS</sequence>
<dbReference type="PANTHER" id="PTHR34478">
    <property type="entry name" value="PROTEIN LEMA"/>
    <property type="match status" value="1"/>
</dbReference>
<evidence type="ECO:0000313" key="7">
    <source>
        <dbReference type="Proteomes" id="UP001524502"/>
    </source>
</evidence>
<accession>A0ABT1RR01</accession>
<keyword evidence="5" id="KW-0472">Membrane</keyword>
<dbReference type="Proteomes" id="UP001524502">
    <property type="component" value="Unassembled WGS sequence"/>
</dbReference>
<comment type="subcellular location">
    <subcellularLocation>
        <location evidence="1">Membrane</location>
        <topology evidence="1">Single-pass membrane protein</topology>
    </subcellularLocation>
</comment>
<dbReference type="Gene3D" id="1.20.1440.20">
    <property type="entry name" value="LemA-like domain"/>
    <property type="match status" value="1"/>
</dbReference>
<comment type="caution">
    <text evidence="6">The sequence shown here is derived from an EMBL/GenBank/DDBJ whole genome shotgun (WGS) entry which is preliminary data.</text>
</comment>
<evidence type="ECO:0000313" key="6">
    <source>
        <dbReference type="EMBL" id="MCQ4637623.1"/>
    </source>
</evidence>
<evidence type="ECO:0000256" key="4">
    <source>
        <dbReference type="ARBA" id="ARBA00022989"/>
    </source>
</evidence>
<protein>
    <submittedName>
        <fullName evidence="6">LemA family protein</fullName>
    </submittedName>
</protein>
<comment type="similarity">
    <text evidence="2">Belongs to the LemA family.</text>
</comment>
<evidence type="ECO:0000256" key="2">
    <source>
        <dbReference type="ARBA" id="ARBA00008854"/>
    </source>
</evidence>
<proteinExistence type="inferred from homology"/>
<gene>
    <name evidence="6" type="ORF">NE619_12890</name>
</gene>
<name>A0ABT1RR01_9FIRM</name>
<dbReference type="PANTHER" id="PTHR34478:SF1">
    <property type="entry name" value="PROTEIN LEMA"/>
    <property type="match status" value="1"/>
</dbReference>
<evidence type="ECO:0000256" key="3">
    <source>
        <dbReference type="ARBA" id="ARBA00022692"/>
    </source>
</evidence>
<dbReference type="SUPFAM" id="SSF140478">
    <property type="entry name" value="LemA-like"/>
    <property type="match status" value="1"/>
</dbReference>
<keyword evidence="3" id="KW-0812">Transmembrane</keyword>
<dbReference type="InterPro" id="IPR007156">
    <property type="entry name" value="MamQ_LemA"/>
</dbReference>
<dbReference type="RefSeq" id="WP_256132810.1">
    <property type="nucleotide sequence ID" value="NZ_JANFXK010000015.1"/>
</dbReference>
<dbReference type="EMBL" id="JANFXK010000015">
    <property type="protein sequence ID" value="MCQ4637623.1"/>
    <property type="molecule type" value="Genomic_DNA"/>
</dbReference>
<evidence type="ECO:0000256" key="5">
    <source>
        <dbReference type="ARBA" id="ARBA00023136"/>
    </source>
</evidence>
<reference evidence="6 7" key="1">
    <citation type="submission" date="2022-06" db="EMBL/GenBank/DDBJ databases">
        <title>Isolation of gut microbiota from human fecal samples.</title>
        <authorList>
            <person name="Pamer E.G."/>
            <person name="Barat B."/>
            <person name="Waligurski E."/>
            <person name="Medina S."/>
            <person name="Paddock L."/>
            <person name="Mostad J."/>
        </authorList>
    </citation>
    <scope>NUCLEOTIDE SEQUENCE [LARGE SCALE GENOMIC DNA]</scope>
    <source>
        <strain evidence="6 7">SL.3.17</strain>
    </source>
</reference>
<dbReference type="Pfam" id="PF04011">
    <property type="entry name" value="LemA"/>
    <property type="match status" value="1"/>
</dbReference>